<dbReference type="Pfam" id="PF01926">
    <property type="entry name" value="MMR_HSR1"/>
    <property type="match status" value="1"/>
</dbReference>
<feature type="binding site" evidence="7">
    <location>
        <begin position="217"/>
        <end position="220"/>
    </location>
    <ligand>
        <name>GTP</name>
        <dbReference type="ChEBI" id="CHEBI:37565"/>
    </ligand>
</feature>
<feature type="region of interest" description="G1" evidence="8">
    <location>
        <begin position="108"/>
        <end position="115"/>
    </location>
</feature>
<keyword evidence="5 7" id="KW-0694">RNA-binding</keyword>
<dbReference type="PROSITE" id="PS51713">
    <property type="entry name" value="G_ERA"/>
    <property type="match status" value="1"/>
</dbReference>
<evidence type="ECO:0000313" key="13">
    <source>
        <dbReference type="EMBL" id="MBU3843324.1"/>
    </source>
</evidence>
<evidence type="ECO:0000256" key="6">
    <source>
        <dbReference type="ARBA" id="ARBA00023134"/>
    </source>
</evidence>
<feature type="region of interest" description="G2" evidence="8">
    <location>
        <begin position="134"/>
        <end position="138"/>
    </location>
</feature>
<sequence length="394" mass="42485">MHPEQNLDSAAAVHTAAKAANASPDSTDTNSATQDHTTSAAAASVEQNPAAVAANAAHATKHDAGAAADAADVATDDDDLEAKLAQLRGGVTASFSGEPHFGFVAIVGRPNVGKSTLMNHLIGQKISITSRKPQTTRNRVLGIDTDGAYQTVYVDTPGLHKAEKHAINRLMNRAAESSLGDVELILWVVDATSWTDDDDMVGAKLKNVAAPVVLVINKVDKIADKDKLLPLIAKLKDQLEFKDIVPVSALKASNLKVLKQMIRDSLPVAEHCYAEDSVTDRSMRFMAAEIIREKLMRQMGDELPYAATVEIESYKPDDKGTIHIHAAILVERDGQKKMVIGAKGSRIKLIGTEARRDIEHLIEAKVFLSLFVKVKAGWADDERALKSLGYADFE</sequence>
<dbReference type="NCBIfam" id="NF000908">
    <property type="entry name" value="PRK00089.1"/>
    <property type="match status" value="1"/>
</dbReference>
<keyword evidence="4 7" id="KW-0547">Nucleotide-binding</keyword>
<feature type="binding site" evidence="7">
    <location>
        <begin position="108"/>
        <end position="115"/>
    </location>
    <ligand>
        <name>GTP</name>
        <dbReference type="ChEBI" id="CHEBI:37565"/>
    </ligand>
</feature>
<feature type="region of interest" description="G4" evidence="8">
    <location>
        <begin position="217"/>
        <end position="220"/>
    </location>
</feature>
<dbReference type="Pfam" id="PF07650">
    <property type="entry name" value="KH_2"/>
    <property type="match status" value="1"/>
</dbReference>
<dbReference type="PROSITE" id="PS50823">
    <property type="entry name" value="KH_TYPE_2"/>
    <property type="match status" value="1"/>
</dbReference>
<dbReference type="GO" id="GO:0005829">
    <property type="term" value="C:cytosol"/>
    <property type="evidence" value="ECO:0007669"/>
    <property type="project" value="TreeGrafter"/>
</dbReference>
<evidence type="ECO:0000256" key="4">
    <source>
        <dbReference type="ARBA" id="ARBA00022741"/>
    </source>
</evidence>
<dbReference type="InterPro" id="IPR027417">
    <property type="entry name" value="P-loop_NTPase"/>
</dbReference>
<dbReference type="Proteomes" id="UP000733611">
    <property type="component" value="Unassembled WGS sequence"/>
</dbReference>
<dbReference type="GO" id="GO:0005525">
    <property type="term" value="F:GTP binding"/>
    <property type="evidence" value="ECO:0007669"/>
    <property type="project" value="UniProtKB-UniRule"/>
</dbReference>
<keyword evidence="7" id="KW-1003">Cell membrane</keyword>
<evidence type="ECO:0000256" key="2">
    <source>
        <dbReference type="ARBA" id="ARBA00020484"/>
    </source>
</evidence>
<reference evidence="13" key="2">
    <citation type="submission" date="2021-04" db="EMBL/GenBank/DDBJ databases">
        <authorList>
            <person name="Gilroy R."/>
        </authorList>
    </citation>
    <scope>NUCLEOTIDE SEQUENCE</scope>
    <source>
        <strain evidence="13">378</strain>
    </source>
</reference>
<evidence type="ECO:0000259" key="12">
    <source>
        <dbReference type="PROSITE" id="PS51713"/>
    </source>
</evidence>
<feature type="domain" description="KH type-2" evidence="11">
    <location>
        <begin position="291"/>
        <end position="376"/>
    </location>
</feature>
<dbReference type="CDD" id="cd04163">
    <property type="entry name" value="Era"/>
    <property type="match status" value="1"/>
</dbReference>
<feature type="binding site" evidence="7">
    <location>
        <begin position="155"/>
        <end position="159"/>
    </location>
    <ligand>
        <name>GTP</name>
        <dbReference type="ChEBI" id="CHEBI:37565"/>
    </ligand>
</feature>
<evidence type="ECO:0000256" key="5">
    <source>
        <dbReference type="ARBA" id="ARBA00022884"/>
    </source>
</evidence>
<dbReference type="NCBIfam" id="TIGR00231">
    <property type="entry name" value="small_GTP"/>
    <property type="match status" value="1"/>
</dbReference>
<dbReference type="PANTHER" id="PTHR42698">
    <property type="entry name" value="GTPASE ERA"/>
    <property type="match status" value="1"/>
</dbReference>
<evidence type="ECO:0000256" key="8">
    <source>
        <dbReference type="PROSITE-ProRule" id="PRU01050"/>
    </source>
</evidence>
<comment type="similarity">
    <text evidence="1 7 8 9">Belongs to the TRAFAC class TrmE-Era-EngA-EngB-Septin-like GTPase superfamily. Era GTPase family.</text>
</comment>
<feature type="region of interest" description="G3" evidence="8">
    <location>
        <begin position="155"/>
        <end position="158"/>
    </location>
</feature>
<dbReference type="Gene3D" id="3.30.300.20">
    <property type="match status" value="1"/>
</dbReference>
<dbReference type="InterPro" id="IPR005662">
    <property type="entry name" value="GTPase_Era-like"/>
</dbReference>
<keyword evidence="6 7" id="KW-0342">GTP-binding</keyword>
<evidence type="ECO:0000256" key="1">
    <source>
        <dbReference type="ARBA" id="ARBA00007921"/>
    </source>
</evidence>
<dbReference type="InterPro" id="IPR030388">
    <property type="entry name" value="G_ERA_dom"/>
</dbReference>
<dbReference type="PRINTS" id="PR00326">
    <property type="entry name" value="GTP1OBG"/>
</dbReference>
<dbReference type="GO" id="GO:0000028">
    <property type="term" value="P:ribosomal small subunit assembly"/>
    <property type="evidence" value="ECO:0007669"/>
    <property type="project" value="TreeGrafter"/>
</dbReference>
<feature type="compositionally biased region" description="Polar residues" evidence="10">
    <location>
        <begin position="23"/>
        <end position="45"/>
    </location>
</feature>
<keyword evidence="7" id="KW-0699">rRNA-binding</keyword>
<dbReference type="InterPro" id="IPR004044">
    <property type="entry name" value="KH_dom_type_2"/>
</dbReference>
<dbReference type="GO" id="GO:0003924">
    <property type="term" value="F:GTPase activity"/>
    <property type="evidence" value="ECO:0007669"/>
    <property type="project" value="UniProtKB-UniRule"/>
</dbReference>
<evidence type="ECO:0000256" key="10">
    <source>
        <dbReference type="SAM" id="MobiDB-lite"/>
    </source>
</evidence>
<evidence type="ECO:0000313" key="14">
    <source>
        <dbReference type="Proteomes" id="UP000733611"/>
    </source>
</evidence>
<dbReference type="AlphaFoldDB" id="A0A948TED6"/>
<evidence type="ECO:0000256" key="3">
    <source>
        <dbReference type="ARBA" id="ARBA00022517"/>
    </source>
</evidence>
<keyword evidence="7" id="KW-0963">Cytoplasm</keyword>
<dbReference type="SUPFAM" id="SSF54814">
    <property type="entry name" value="Prokaryotic type KH domain (KH-domain type II)"/>
    <property type="match status" value="1"/>
</dbReference>
<organism evidence="13 14">
    <name type="scientific">Candidatus Anaerobiospirillum pullicola</name>
    <dbReference type="NCBI Taxonomy" id="2838451"/>
    <lineage>
        <taxon>Bacteria</taxon>
        <taxon>Pseudomonadati</taxon>
        <taxon>Pseudomonadota</taxon>
        <taxon>Gammaproteobacteria</taxon>
        <taxon>Aeromonadales</taxon>
        <taxon>Succinivibrionaceae</taxon>
        <taxon>Anaerobiospirillum</taxon>
    </lineage>
</organism>
<protein>
    <recommendedName>
        <fullName evidence="2 7">GTPase Era</fullName>
    </recommendedName>
</protein>
<dbReference type="PANTHER" id="PTHR42698:SF1">
    <property type="entry name" value="GTPASE ERA, MITOCHONDRIAL"/>
    <property type="match status" value="1"/>
</dbReference>
<comment type="subcellular location">
    <subcellularLocation>
        <location evidence="7">Cytoplasm</location>
    </subcellularLocation>
    <subcellularLocation>
        <location evidence="7">Cell membrane</location>
        <topology evidence="7">Peripheral membrane protein</topology>
    </subcellularLocation>
</comment>
<keyword evidence="7" id="KW-0472">Membrane</keyword>
<feature type="domain" description="Era-type G" evidence="12">
    <location>
        <begin position="100"/>
        <end position="268"/>
    </location>
</feature>
<feature type="region of interest" description="G5" evidence="8">
    <location>
        <begin position="247"/>
        <end position="249"/>
    </location>
</feature>
<accession>A0A948TED6</accession>
<dbReference type="Gene3D" id="3.40.50.300">
    <property type="entry name" value="P-loop containing nucleotide triphosphate hydrolases"/>
    <property type="match status" value="1"/>
</dbReference>
<evidence type="ECO:0000256" key="7">
    <source>
        <dbReference type="HAMAP-Rule" id="MF_00367"/>
    </source>
</evidence>
<feature type="region of interest" description="Disordered" evidence="10">
    <location>
        <begin position="1"/>
        <end position="45"/>
    </location>
</feature>
<comment type="caution">
    <text evidence="13">The sequence shown here is derived from an EMBL/GenBank/DDBJ whole genome shotgun (WGS) entry which is preliminary data.</text>
</comment>
<keyword evidence="3 7" id="KW-0690">Ribosome biogenesis</keyword>
<reference evidence="13" key="1">
    <citation type="journal article" date="2021" name="PeerJ">
        <title>Extensive microbial diversity within the chicken gut microbiome revealed by metagenomics and culture.</title>
        <authorList>
            <person name="Gilroy R."/>
            <person name="Ravi A."/>
            <person name="Getino M."/>
            <person name="Pursley I."/>
            <person name="Horton D.L."/>
            <person name="Alikhan N.F."/>
            <person name="Baker D."/>
            <person name="Gharbi K."/>
            <person name="Hall N."/>
            <person name="Watson M."/>
            <person name="Adriaenssens E.M."/>
            <person name="Foster-Nyarko E."/>
            <person name="Jarju S."/>
            <person name="Secka A."/>
            <person name="Antonio M."/>
            <person name="Oren A."/>
            <person name="Chaudhuri R.R."/>
            <person name="La Ragione R."/>
            <person name="Hildebrand F."/>
            <person name="Pallen M.J."/>
        </authorList>
    </citation>
    <scope>NUCLEOTIDE SEQUENCE</scope>
    <source>
        <strain evidence="13">378</strain>
    </source>
</reference>
<dbReference type="InterPro" id="IPR006073">
    <property type="entry name" value="GTP-bd"/>
</dbReference>
<dbReference type="HAMAP" id="MF_00367">
    <property type="entry name" value="GTPase_Era"/>
    <property type="match status" value="1"/>
</dbReference>
<name>A0A948TED6_9GAMM</name>
<comment type="subunit">
    <text evidence="7">Monomer.</text>
</comment>
<dbReference type="GO" id="GO:0070181">
    <property type="term" value="F:small ribosomal subunit rRNA binding"/>
    <property type="evidence" value="ECO:0007669"/>
    <property type="project" value="UniProtKB-UniRule"/>
</dbReference>
<dbReference type="SUPFAM" id="SSF52540">
    <property type="entry name" value="P-loop containing nucleoside triphosphate hydrolases"/>
    <property type="match status" value="1"/>
</dbReference>
<dbReference type="InterPro" id="IPR009019">
    <property type="entry name" value="KH_sf_prok-type"/>
</dbReference>
<dbReference type="FunFam" id="3.40.50.300:FF:000094">
    <property type="entry name" value="GTPase Era"/>
    <property type="match status" value="1"/>
</dbReference>
<dbReference type="CDD" id="cd22534">
    <property type="entry name" value="KH-II_Era"/>
    <property type="match status" value="1"/>
</dbReference>
<feature type="compositionally biased region" description="Low complexity" evidence="10">
    <location>
        <begin position="10"/>
        <end position="22"/>
    </location>
</feature>
<dbReference type="InterPro" id="IPR015946">
    <property type="entry name" value="KH_dom-like_a/b"/>
</dbReference>
<gene>
    <name evidence="7 13" type="primary">era</name>
    <name evidence="13" type="ORF">H9847_00395</name>
</gene>
<dbReference type="NCBIfam" id="TIGR00436">
    <property type="entry name" value="era"/>
    <property type="match status" value="1"/>
</dbReference>
<evidence type="ECO:0000259" key="11">
    <source>
        <dbReference type="PROSITE" id="PS50823"/>
    </source>
</evidence>
<comment type="function">
    <text evidence="7">An essential GTPase that binds both GDP and GTP, with rapid nucleotide exchange. Plays a role in 16S rRNA processing and 30S ribosomal subunit biogenesis and possibly also in cell cycle regulation and energy metabolism.</text>
</comment>
<evidence type="ECO:0000256" key="9">
    <source>
        <dbReference type="RuleBase" id="RU003761"/>
    </source>
</evidence>
<dbReference type="GO" id="GO:0043024">
    <property type="term" value="F:ribosomal small subunit binding"/>
    <property type="evidence" value="ECO:0007669"/>
    <property type="project" value="TreeGrafter"/>
</dbReference>
<dbReference type="EMBL" id="JAHLFE010000010">
    <property type="protein sequence ID" value="MBU3843324.1"/>
    <property type="molecule type" value="Genomic_DNA"/>
</dbReference>
<dbReference type="FunFam" id="3.30.300.20:FF:000003">
    <property type="entry name" value="GTPase Era"/>
    <property type="match status" value="1"/>
</dbReference>
<dbReference type="InterPro" id="IPR005225">
    <property type="entry name" value="Small_GTP-bd"/>
</dbReference>
<proteinExistence type="inferred from homology"/>
<dbReference type="GO" id="GO:0005886">
    <property type="term" value="C:plasma membrane"/>
    <property type="evidence" value="ECO:0007669"/>
    <property type="project" value="UniProtKB-SubCell"/>
</dbReference>